<dbReference type="EMBL" id="JABCMA010000006">
    <property type="protein sequence ID" value="NMR73702.1"/>
    <property type="molecule type" value="Genomic_DNA"/>
</dbReference>
<dbReference type="Proteomes" id="UP000565155">
    <property type="component" value="Unassembled WGS sequence"/>
</dbReference>
<gene>
    <name evidence="1" type="ORF">HKB35_08755</name>
</gene>
<accession>A0A7Y0QY07</accession>
<organism evidence="1 2">
    <name type="scientific">Vibrio alginolyticus</name>
    <dbReference type="NCBI Taxonomy" id="663"/>
    <lineage>
        <taxon>Bacteria</taxon>
        <taxon>Pseudomonadati</taxon>
        <taxon>Pseudomonadota</taxon>
        <taxon>Gammaproteobacteria</taxon>
        <taxon>Vibrionales</taxon>
        <taxon>Vibrionaceae</taxon>
        <taxon>Vibrio</taxon>
    </lineage>
</organism>
<comment type="caution">
    <text evidence="1">The sequence shown here is derived from an EMBL/GenBank/DDBJ whole genome shotgun (WGS) entry which is preliminary data.</text>
</comment>
<proteinExistence type="predicted"/>
<dbReference type="RefSeq" id="WP_153904392.1">
    <property type="nucleotide sequence ID" value="NZ_JABCMA010000006.1"/>
</dbReference>
<reference evidence="1 2" key="1">
    <citation type="submission" date="2020-04" db="EMBL/GenBank/DDBJ databases">
        <title>Whole-genome sequencing of Vibrio spp. from China reveals different genetic environments of blaCTX-M-14 among diverse lineages.</title>
        <authorList>
            <person name="Zheng Z."/>
            <person name="Ye L."/>
            <person name="Chen S."/>
        </authorList>
    </citation>
    <scope>NUCLEOTIDE SEQUENCE [LARGE SCALE GENOMIC DNA]</scope>
    <source>
        <strain evidence="1 2">Vb1636</strain>
    </source>
</reference>
<evidence type="ECO:0000313" key="1">
    <source>
        <dbReference type="EMBL" id="NMR73702.1"/>
    </source>
</evidence>
<dbReference type="AlphaFoldDB" id="A0A7Y0QY07"/>
<protein>
    <submittedName>
        <fullName evidence="1">Uncharacterized protein</fullName>
    </submittedName>
</protein>
<sequence length="53" mass="5995">MKYTSNDLRVVATLMECEALDEAAKEFIQRTVMKAAKLLEAAKFINNSNKEES</sequence>
<name>A0A7Y0QY07_VIBAL</name>
<evidence type="ECO:0000313" key="2">
    <source>
        <dbReference type="Proteomes" id="UP000565155"/>
    </source>
</evidence>